<gene>
    <name evidence="4" type="ORF">SAMN04515668_4817</name>
</gene>
<accession>A0A1I6BNG2</accession>
<evidence type="ECO:0000256" key="1">
    <source>
        <dbReference type="SAM" id="MobiDB-lite"/>
    </source>
</evidence>
<evidence type="ECO:0000256" key="2">
    <source>
        <dbReference type="SAM" id="SignalP"/>
    </source>
</evidence>
<dbReference type="Proteomes" id="UP000199029">
    <property type="component" value="Unassembled WGS sequence"/>
</dbReference>
<dbReference type="Pfam" id="PF03544">
    <property type="entry name" value="TonB_C"/>
    <property type="match status" value="1"/>
</dbReference>
<name>A0A1I6BNG2_HYMAR</name>
<dbReference type="InterPro" id="IPR037682">
    <property type="entry name" value="TonB_C"/>
</dbReference>
<proteinExistence type="predicted"/>
<dbReference type="EMBL" id="FOXS01000010">
    <property type="protein sequence ID" value="SFQ82455.1"/>
    <property type="molecule type" value="Genomic_DNA"/>
</dbReference>
<dbReference type="RefSeq" id="WP_092678851.1">
    <property type="nucleotide sequence ID" value="NZ_FOXS01000010.1"/>
</dbReference>
<evidence type="ECO:0000313" key="5">
    <source>
        <dbReference type="Proteomes" id="UP000199029"/>
    </source>
</evidence>
<evidence type="ECO:0000313" key="4">
    <source>
        <dbReference type="EMBL" id="SFQ82455.1"/>
    </source>
</evidence>
<dbReference type="Gene3D" id="3.30.1150.10">
    <property type="match status" value="1"/>
</dbReference>
<evidence type="ECO:0000259" key="3">
    <source>
        <dbReference type="Pfam" id="PF03544"/>
    </source>
</evidence>
<feature type="region of interest" description="Disordered" evidence="1">
    <location>
        <begin position="22"/>
        <end position="48"/>
    </location>
</feature>
<organism evidence="4 5">
    <name type="scientific">Hymenobacter arizonensis</name>
    <name type="common">Siccationidurans arizonensis</name>
    <dbReference type="NCBI Taxonomy" id="1227077"/>
    <lineage>
        <taxon>Bacteria</taxon>
        <taxon>Pseudomonadati</taxon>
        <taxon>Bacteroidota</taxon>
        <taxon>Cytophagia</taxon>
        <taxon>Cytophagales</taxon>
        <taxon>Hymenobacteraceae</taxon>
        <taxon>Hymenobacter</taxon>
    </lineage>
</organism>
<dbReference type="AlphaFoldDB" id="A0A1I6BNG2"/>
<reference evidence="5" key="1">
    <citation type="submission" date="2016-10" db="EMBL/GenBank/DDBJ databases">
        <authorList>
            <person name="Varghese N."/>
            <person name="Submissions S."/>
        </authorList>
    </citation>
    <scope>NUCLEOTIDE SEQUENCE [LARGE SCALE GENOMIC DNA]</scope>
    <source>
        <strain evidence="5">OR362-8,ATCC BAA-1266,JCM 13504</strain>
    </source>
</reference>
<keyword evidence="5" id="KW-1185">Reference proteome</keyword>
<dbReference type="SUPFAM" id="SSF74653">
    <property type="entry name" value="TolA/TonB C-terminal domain"/>
    <property type="match status" value="1"/>
</dbReference>
<dbReference type="OrthoDB" id="1039448at2"/>
<protein>
    <submittedName>
        <fullName evidence="4">TonB protein C-terminal</fullName>
    </submittedName>
</protein>
<feature type="domain" description="TonB C-terminal" evidence="3">
    <location>
        <begin position="118"/>
        <end position="180"/>
    </location>
</feature>
<keyword evidence="2" id="KW-0732">Signal</keyword>
<dbReference type="STRING" id="1227077.SAMN04515668_4817"/>
<dbReference type="GO" id="GO:0055085">
    <property type="term" value="P:transmembrane transport"/>
    <property type="evidence" value="ECO:0007669"/>
    <property type="project" value="InterPro"/>
</dbReference>
<feature type="signal peptide" evidence="2">
    <location>
        <begin position="1"/>
        <end position="22"/>
    </location>
</feature>
<feature type="chain" id="PRO_5011693919" evidence="2">
    <location>
        <begin position="23"/>
        <end position="187"/>
    </location>
</feature>
<sequence length="187" mass="20393">MNRNYAFCASLVVALMGSSALAQTPPKEPTSKPVVVRPPATEKLTPPVKPQPCRIGEITFRKEQQRRFALGLGDTPDKPPGPNQVLTYAERMPALDGEFSINAILAIINRYLVLPPNALEGRVYMRLVVDKAGRVRHPKILKGVRADVDSAVVAATRRLPRFTPGQHGGQAVNVSFVVPVSIKNEQP</sequence>